<proteinExistence type="predicted"/>
<name>A0ABM5NGW2_LIBAS</name>
<gene>
    <name evidence="1" type="ORF">WSI_04965</name>
</gene>
<evidence type="ECO:0000313" key="2">
    <source>
        <dbReference type="Proteomes" id="UP000011820"/>
    </source>
</evidence>
<dbReference type="Proteomes" id="UP000011820">
    <property type="component" value="Chromosome"/>
</dbReference>
<sequence>MSPILEYIRCLNDPNRYRLSAKDPHYNVIFRDEVPSFIYETLNIPADKRKMAVIRSYML</sequence>
<reference evidence="1 2" key="1">
    <citation type="journal article" date="2013" name="Genome Announc.">
        <title>Complete Genome Sequence of a Chinese Strain of 'Candidatus Liberibacter asiaticus'.</title>
        <authorList>
            <person name="Lin H."/>
            <person name="Han C.S."/>
            <person name="Liu B."/>
            <person name="Lou B."/>
            <person name="Bai X."/>
            <person name="Deng C."/>
            <person name="Civerolo E.L."/>
            <person name="Gupta G."/>
        </authorList>
    </citation>
    <scope>NUCLEOTIDE SEQUENCE [LARGE SCALE GENOMIC DNA]</scope>
    <source>
        <strain evidence="2">gxpsy</strain>
    </source>
</reference>
<protein>
    <submittedName>
        <fullName evidence="1">Uncharacterized protein</fullName>
    </submittedName>
</protein>
<accession>A0ABM5NGW2</accession>
<dbReference type="EMBL" id="CP004005">
    <property type="protein sequence ID" value="AGH17361.1"/>
    <property type="molecule type" value="Genomic_DNA"/>
</dbReference>
<keyword evidence="2" id="KW-1185">Reference proteome</keyword>
<evidence type="ECO:0000313" key="1">
    <source>
        <dbReference type="EMBL" id="AGH17361.1"/>
    </source>
</evidence>
<organism evidence="1 2">
    <name type="scientific">Candidatus Liberibacter asiaticus str. gxpsy</name>
    <dbReference type="NCBI Taxonomy" id="1174529"/>
    <lineage>
        <taxon>Bacteria</taxon>
        <taxon>Pseudomonadati</taxon>
        <taxon>Pseudomonadota</taxon>
        <taxon>Alphaproteobacteria</taxon>
        <taxon>Hyphomicrobiales</taxon>
        <taxon>Rhizobiaceae</taxon>
        <taxon>Liberibacter</taxon>
    </lineage>
</organism>